<keyword evidence="4" id="KW-1185">Reference proteome</keyword>
<feature type="transmembrane region" description="Helical" evidence="2">
    <location>
        <begin position="136"/>
        <end position="156"/>
    </location>
</feature>
<feature type="transmembrane region" description="Helical" evidence="2">
    <location>
        <begin position="264"/>
        <end position="283"/>
    </location>
</feature>
<gene>
    <name evidence="3" type="ORF">ISP14_09820</name>
</gene>
<feature type="transmembrane region" description="Helical" evidence="2">
    <location>
        <begin position="403"/>
        <end position="420"/>
    </location>
</feature>
<feature type="transmembrane region" description="Helical" evidence="2">
    <location>
        <begin position="348"/>
        <end position="367"/>
    </location>
</feature>
<feature type="transmembrane region" description="Helical" evidence="2">
    <location>
        <begin position="103"/>
        <end position="124"/>
    </location>
</feature>
<protein>
    <submittedName>
        <fullName evidence="3">DUF2339 domain-containing protein</fullName>
    </submittedName>
</protein>
<dbReference type="PANTHER" id="PTHR38434">
    <property type="entry name" value="BLL2549 PROTEIN"/>
    <property type="match status" value="1"/>
</dbReference>
<feature type="transmembrane region" description="Helical" evidence="2">
    <location>
        <begin position="289"/>
        <end position="310"/>
    </location>
</feature>
<feature type="transmembrane region" description="Helical" evidence="2">
    <location>
        <begin position="561"/>
        <end position="581"/>
    </location>
</feature>
<feature type="transmembrane region" description="Helical" evidence="2">
    <location>
        <begin position="322"/>
        <end position="342"/>
    </location>
</feature>
<feature type="region of interest" description="Disordered" evidence="1">
    <location>
        <begin position="29"/>
        <end position="78"/>
    </location>
</feature>
<name>A0ABW8KG41_9GAMM</name>
<evidence type="ECO:0000313" key="4">
    <source>
        <dbReference type="Proteomes" id="UP001620397"/>
    </source>
</evidence>
<reference evidence="3 4" key="1">
    <citation type="submission" date="2020-10" db="EMBL/GenBank/DDBJ databases">
        <title>Phylogeny of dyella-like bacteria.</title>
        <authorList>
            <person name="Fu J."/>
        </authorList>
    </citation>
    <scope>NUCLEOTIDE SEQUENCE [LARGE SCALE GENOMIC DNA]</scope>
    <source>
        <strain evidence="3 4">DKC-1</strain>
    </source>
</reference>
<dbReference type="EMBL" id="JADIKL010000004">
    <property type="protein sequence ID" value="MFK2931089.1"/>
    <property type="molecule type" value="Genomic_DNA"/>
</dbReference>
<sequence>MSTDNMEERLAALERRLAQIEERLDVRFVWPQSSRTMPPPPESSPGQAQQASPPPLQAPRPQQAHPQAPAAPSPAARPAVAARSASAQAVLARTRAVPDSPSFATSILGWGGAAAFVLAAAYLIRLGIDSGWLTALVQIAAAAAGGLLLIVAGLWLRDAHPRYAGYLPACGIVILFLAIYGGHLYYALISAKTATLFVIGVCALSLWLCRVFDSELYALFAVAGSYSAPFLLAGDGGSITDLVIYYSAWSVVFSIYAIWCGRRLIYLLALYLALIGFDAIWQMHAPTEWIAGLSFQTVQFVIFGIATMVFSVRRQQPLDEAVAMLHLPPLLLFYVLQYVVLAQHVPDLAPWISFASVVAVGLLYLIARRLSDAPLPGGEWLLWCYLAVVLLHAGYLEAWPSDWAPWASFILVPVAFWITLRRAGGIGPLWALWTAVGAIFLLNYVRVVVGFKLEQVPGHTILAIAYAAMLYLGYAMVSRREGGRETRMLLVYAGHVSAMAAAVHLLDAAIVVSTAWGLLALACLGISMWRSDRMLGQSSLLVFGATAGKVLLYDLSGAQPLARIISLVVLGVTFYIGGMFYQRLTGAR</sequence>
<accession>A0ABW8KG41</accession>
<feature type="transmembrane region" description="Helical" evidence="2">
    <location>
        <begin position="457"/>
        <end position="477"/>
    </location>
</feature>
<feature type="compositionally biased region" description="Low complexity" evidence="1">
    <location>
        <begin position="59"/>
        <end position="78"/>
    </location>
</feature>
<feature type="transmembrane region" description="Helical" evidence="2">
    <location>
        <begin position="216"/>
        <end position="233"/>
    </location>
</feature>
<evidence type="ECO:0000313" key="3">
    <source>
        <dbReference type="EMBL" id="MFK2931089.1"/>
    </source>
</evidence>
<dbReference type="Pfam" id="PF10101">
    <property type="entry name" value="DUF2339"/>
    <property type="match status" value="1"/>
</dbReference>
<feature type="transmembrane region" description="Helical" evidence="2">
    <location>
        <begin position="512"/>
        <end position="529"/>
    </location>
</feature>
<feature type="transmembrane region" description="Helical" evidence="2">
    <location>
        <begin position="427"/>
        <end position="445"/>
    </location>
</feature>
<comment type="caution">
    <text evidence="3">The sequence shown here is derived from an EMBL/GenBank/DDBJ whole genome shotgun (WGS) entry which is preliminary data.</text>
</comment>
<dbReference type="Proteomes" id="UP001620397">
    <property type="component" value="Unassembled WGS sequence"/>
</dbReference>
<keyword evidence="2" id="KW-0472">Membrane</keyword>
<feature type="transmembrane region" description="Helical" evidence="2">
    <location>
        <begin position="163"/>
        <end position="180"/>
    </location>
</feature>
<proteinExistence type="predicted"/>
<dbReference type="InterPro" id="IPR019286">
    <property type="entry name" value="DUF2339_TM"/>
</dbReference>
<keyword evidence="2" id="KW-0812">Transmembrane</keyword>
<feature type="transmembrane region" description="Helical" evidence="2">
    <location>
        <begin position="186"/>
        <end position="209"/>
    </location>
</feature>
<feature type="transmembrane region" description="Helical" evidence="2">
    <location>
        <begin position="239"/>
        <end position="259"/>
    </location>
</feature>
<evidence type="ECO:0000256" key="2">
    <source>
        <dbReference type="SAM" id="Phobius"/>
    </source>
</evidence>
<feature type="transmembrane region" description="Helical" evidence="2">
    <location>
        <begin position="379"/>
        <end position="397"/>
    </location>
</feature>
<dbReference type="RefSeq" id="WP_404538847.1">
    <property type="nucleotide sequence ID" value="NZ_JADIKL010000004.1"/>
</dbReference>
<organism evidence="3 4">
    <name type="scientific">Dyella agri</name>
    <dbReference type="NCBI Taxonomy" id="1926869"/>
    <lineage>
        <taxon>Bacteria</taxon>
        <taxon>Pseudomonadati</taxon>
        <taxon>Pseudomonadota</taxon>
        <taxon>Gammaproteobacteria</taxon>
        <taxon>Lysobacterales</taxon>
        <taxon>Rhodanobacteraceae</taxon>
        <taxon>Dyella</taxon>
    </lineage>
</organism>
<dbReference type="PANTHER" id="PTHR38434:SF1">
    <property type="entry name" value="BLL2549 PROTEIN"/>
    <property type="match status" value="1"/>
</dbReference>
<evidence type="ECO:0000256" key="1">
    <source>
        <dbReference type="SAM" id="MobiDB-lite"/>
    </source>
</evidence>
<keyword evidence="2" id="KW-1133">Transmembrane helix</keyword>